<gene>
    <name evidence="3" type="primary">26_1</name>
    <name evidence="3" type="ORF">CM83_104352</name>
</gene>
<accession>A0A0A9W3Z5</accession>
<feature type="non-terminal residue" evidence="3">
    <location>
        <position position="148"/>
    </location>
</feature>
<dbReference type="AlphaFoldDB" id="A0A0A9W3Z5"/>
<feature type="region of interest" description="Disordered" evidence="2">
    <location>
        <begin position="1"/>
        <end position="43"/>
    </location>
</feature>
<reference evidence="3" key="1">
    <citation type="journal article" date="2014" name="PLoS ONE">
        <title>Transcriptome-Based Identification of ABC Transporters in the Western Tarnished Plant Bug Lygus hesperus.</title>
        <authorList>
            <person name="Hull J.J."/>
            <person name="Chaney K."/>
            <person name="Geib S.M."/>
            <person name="Fabrick J.A."/>
            <person name="Brent C.S."/>
            <person name="Walsh D."/>
            <person name="Lavine L.C."/>
        </authorList>
    </citation>
    <scope>NUCLEOTIDE SEQUENCE</scope>
</reference>
<feature type="compositionally biased region" description="Polar residues" evidence="2">
    <location>
        <begin position="25"/>
        <end position="34"/>
    </location>
</feature>
<organism evidence="3">
    <name type="scientific">Lygus hesperus</name>
    <name type="common">Western plant bug</name>
    <dbReference type="NCBI Taxonomy" id="30085"/>
    <lineage>
        <taxon>Eukaryota</taxon>
        <taxon>Metazoa</taxon>
        <taxon>Ecdysozoa</taxon>
        <taxon>Arthropoda</taxon>
        <taxon>Hexapoda</taxon>
        <taxon>Insecta</taxon>
        <taxon>Pterygota</taxon>
        <taxon>Neoptera</taxon>
        <taxon>Paraneoptera</taxon>
        <taxon>Hemiptera</taxon>
        <taxon>Heteroptera</taxon>
        <taxon>Panheteroptera</taxon>
        <taxon>Cimicomorpha</taxon>
        <taxon>Miridae</taxon>
        <taxon>Mirini</taxon>
        <taxon>Lygus</taxon>
    </lineage>
</organism>
<name>A0A0A9W3Z5_LYGHE</name>
<evidence type="ECO:0000256" key="2">
    <source>
        <dbReference type="SAM" id="MobiDB-lite"/>
    </source>
</evidence>
<feature type="non-terminal residue" evidence="3">
    <location>
        <position position="1"/>
    </location>
</feature>
<evidence type="ECO:0000256" key="1">
    <source>
        <dbReference type="SAM" id="Coils"/>
    </source>
</evidence>
<evidence type="ECO:0000313" key="3">
    <source>
        <dbReference type="EMBL" id="JAG02549.1"/>
    </source>
</evidence>
<feature type="coiled-coil region" evidence="1">
    <location>
        <begin position="52"/>
        <end position="135"/>
    </location>
</feature>
<reference evidence="3" key="2">
    <citation type="submission" date="2014-07" db="EMBL/GenBank/DDBJ databases">
        <authorList>
            <person name="Hull J."/>
        </authorList>
    </citation>
    <scope>NUCLEOTIDE SEQUENCE</scope>
</reference>
<sequence length="148" mass="16711">EAIGSGKSPTTTDVSDRSDIEDDITPTSGFSDPTEQQKESDSSLRKLILSFRNEVQNDNKFLKKQLSDNSAEIKDLKLHLNTYSDYIQQNTEAIAALRNELSVMREQNSDLITRNSTLENRIKQLETKFAETEQQSLEKTCEIAGIPK</sequence>
<proteinExistence type="predicted"/>
<protein>
    <submittedName>
        <fullName evidence="3">Tail needle protein gp26</fullName>
    </submittedName>
</protein>
<keyword evidence="1" id="KW-0175">Coiled coil</keyword>
<dbReference type="EMBL" id="GBHO01041055">
    <property type="protein sequence ID" value="JAG02549.1"/>
    <property type="molecule type" value="Transcribed_RNA"/>
</dbReference>
<dbReference type="Gene3D" id="1.20.5.340">
    <property type="match status" value="1"/>
</dbReference>